<protein>
    <submittedName>
        <fullName evidence="1">3-methylcrotonyl-CoA carboxylase beta subunit</fullName>
    </submittedName>
</protein>
<gene>
    <name evidence="1" type="ORF">SAMN05444123_1161</name>
</gene>
<evidence type="ECO:0000313" key="2">
    <source>
        <dbReference type="Proteomes" id="UP000199615"/>
    </source>
</evidence>
<dbReference type="AlphaFoldDB" id="A0A1H8X3X3"/>
<name>A0A1H8X3X3_9BRAD</name>
<evidence type="ECO:0000313" key="1">
    <source>
        <dbReference type="EMBL" id="SEP34541.1"/>
    </source>
</evidence>
<proteinExistence type="predicted"/>
<organism evidence="1 2">
    <name type="scientific">Rhodopseudomonas pseudopalustris</name>
    <dbReference type="NCBI Taxonomy" id="1513892"/>
    <lineage>
        <taxon>Bacteria</taxon>
        <taxon>Pseudomonadati</taxon>
        <taxon>Pseudomonadota</taxon>
        <taxon>Alphaproteobacteria</taxon>
        <taxon>Hyphomicrobiales</taxon>
        <taxon>Nitrobacteraceae</taxon>
        <taxon>Rhodopseudomonas</taxon>
    </lineage>
</organism>
<reference evidence="2" key="1">
    <citation type="submission" date="2016-10" db="EMBL/GenBank/DDBJ databases">
        <authorList>
            <person name="Varghese N."/>
            <person name="Submissions S."/>
        </authorList>
    </citation>
    <scope>NUCLEOTIDE SEQUENCE [LARGE SCALE GENOMIC DNA]</scope>
    <source>
        <strain evidence="2">DSM 123</strain>
    </source>
</reference>
<dbReference type="EMBL" id="FODT01000016">
    <property type="protein sequence ID" value="SEP34541.1"/>
    <property type="molecule type" value="Genomic_DNA"/>
</dbReference>
<keyword evidence="2" id="KW-1185">Reference proteome</keyword>
<dbReference type="Proteomes" id="UP000199615">
    <property type="component" value="Unassembled WGS sequence"/>
</dbReference>
<sequence>MKSASEIRPIVPDVARNAETMRALVGELKDKLDNVAGAGGEASRA</sequence>
<accession>A0A1H8X3X3</accession>
<feature type="non-terminal residue" evidence="1">
    <location>
        <position position="45"/>
    </location>
</feature>